<dbReference type="Pfam" id="PF08808">
    <property type="entry name" value="RES"/>
    <property type="match status" value="1"/>
</dbReference>
<dbReference type="SMART" id="SM00953">
    <property type="entry name" value="RES"/>
    <property type="match status" value="1"/>
</dbReference>
<sequence length="248" mass="27710">MPVNTWTPTALASEARPWQGSGWRAVEAQHKISTMSLVHGSLADQAVLEAILDEAKPLIPAAAQGLHWLLSTPFRYYPLPGGSRFRGHNDPGVFYGAEDRQTACAESGYWRLRMWMDSEGLAAKQKAVPLTLFEFHAASERSIDLSLPPLIEDKAIWMHPHDYSGTQALAEQARAANIEVIRYQSVRHSGGNCLALLTPHVFKAVQEPYRNNQQSWTLLIQPPNLTVWQRDIAGESWAFQFPVDSRLG</sequence>
<dbReference type="EMBL" id="RJVP01000003">
    <property type="protein sequence ID" value="ROH86157.1"/>
    <property type="molecule type" value="Genomic_DNA"/>
</dbReference>
<feature type="domain" description="RES" evidence="1">
    <location>
        <begin position="73"/>
        <end position="208"/>
    </location>
</feature>
<protein>
    <submittedName>
        <fullName evidence="2">RES domain-containing protein</fullName>
    </submittedName>
</protein>
<evidence type="ECO:0000313" key="3">
    <source>
        <dbReference type="Proteomes" id="UP000275137"/>
    </source>
</evidence>
<proteinExistence type="predicted"/>
<accession>A0A3N0V029</accession>
<evidence type="ECO:0000313" key="2">
    <source>
        <dbReference type="EMBL" id="ROH86157.1"/>
    </source>
</evidence>
<dbReference type="InterPro" id="IPR014914">
    <property type="entry name" value="RES_dom"/>
</dbReference>
<dbReference type="Proteomes" id="UP000275137">
    <property type="component" value="Unassembled WGS sequence"/>
</dbReference>
<organism evidence="2 3">
    <name type="scientific">Pseudomethylobacillus aquaticus</name>
    <dbReference type="NCBI Taxonomy" id="2676064"/>
    <lineage>
        <taxon>Bacteria</taxon>
        <taxon>Pseudomonadati</taxon>
        <taxon>Pseudomonadota</taxon>
        <taxon>Betaproteobacteria</taxon>
        <taxon>Nitrosomonadales</taxon>
        <taxon>Methylophilaceae</taxon>
        <taxon>Pseudomethylobacillus</taxon>
    </lineage>
</organism>
<comment type="caution">
    <text evidence="2">The sequence shown here is derived from an EMBL/GenBank/DDBJ whole genome shotgun (WGS) entry which is preliminary data.</text>
</comment>
<dbReference type="AlphaFoldDB" id="A0A3N0V029"/>
<name>A0A3N0V029_9PROT</name>
<keyword evidence="3" id="KW-1185">Reference proteome</keyword>
<reference evidence="2 3" key="1">
    <citation type="submission" date="2018-10" db="EMBL/GenBank/DDBJ databases">
        <authorList>
            <person name="Chen W.-M."/>
        </authorList>
    </citation>
    <scope>NUCLEOTIDE SEQUENCE [LARGE SCALE GENOMIC DNA]</scope>
    <source>
        <strain evidence="2 3">H-5</strain>
    </source>
</reference>
<evidence type="ECO:0000259" key="1">
    <source>
        <dbReference type="SMART" id="SM00953"/>
    </source>
</evidence>
<gene>
    <name evidence="2" type="ORF">ED236_06785</name>
</gene>